<dbReference type="InterPro" id="IPR005119">
    <property type="entry name" value="LysR_subst-bd"/>
</dbReference>
<reference evidence="6 7" key="1">
    <citation type="journal article" date="2019" name="Environ. Microbiol.">
        <title>Species interactions and distinct microbial communities in high Arctic permafrost affected cryosols are associated with the CH4 and CO2 gas fluxes.</title>
        <authorList>
            <person name="Altshuler I."/>
            <person name="Hamel J."/>
            <person name="Turney S."/>
            <person name="Magnuson E."/>
            <person name="Levesque R."/>
            <person name="Greer C."/>
            <person name="Whyte L.G."/>
        </authorList>
    </citation>
    <scope>NUCLEOTIDE SEQUENCE [LARGE SCALE GENOMIC DNA]</scope>
    <source>
        <strain evidence="6 7">S06.C</strain>
    </source>
</reference>
<dbReference type="InterPro" id="IPR036390">
    <property type="entry name" value="WH_DNA-bd_sf"/>
</dbReference>
<dbReference type="Gene3D" id="3.40.190.290">
    <property type="match status" value="1"/>
</dbReference>
<dbReference type="CDD" id="cd08472">
    <property type="entry name" value="PBP2_CrgA_like_3"/>
    <property type="match status" value="1"/>
</dbReference>
<organism evidence="6 7">
    <name type="scientific">Variovorax guangxiensis</name>
    <dbReference type="NCBI Taxonomy" id="1775474"/>
    <lineage>
        <taxon>Bacteria</taxon>
        <taxon>Pseudomonadati</taxon>
        <taxon>Pseudomonadota</taxon>
        <taxon>Betaproteobacteria</taxon>
        <taxon>Burkholderiales</taxon>
        <taxon>Comamonadaceae</taxon>
        <taxon>Variovorax</taxon>
    </lineage>
</organism>
<dbReference type="RefSeq" id="WP_140840243.1">
    <property type="nucleotide sequence ID" value="NZ_RCZI01000002.1"/>
</dbReference>
<proteinExistence type="inferred from homology"/>
<dbReference type="Pfam" id="PF00126">
    <property type="entry name" value="HTH_1"/>
    <property type="match status" value="1"/>
</dbReference>
<dbReference type="Gene3D" id="1.10.10.10">
    <property type="entry name" value="Winged helix-like DNA-binding domain superfamily/Winged helix DNA-binding domain"/>
    <property type="match status" value="1"/>
</dbReference>
<dbReference type="InterPro" id="IPR036388">
    <property type="entry name" value="WH-like_DNA-bd_sf"/>
</dbReference>
<dbReference type="SUPFAM" id="SSF46785">
    <property type="entry name" value="Winged helix' DNA-binding domain"/>
    <property type="match status" value="1"/>
</dbReference>
<dbReference type="SUPFAM" id="SSF53850">
    <property type="entry name" value="Periplasmic binding protein-like II"/>
    <property type="match status" value="1"/>
</dbReference>
<accession>A0A502DSZ0</accession>
<evidence type="ECO:0000313" key="6">
    <source>
        <dbReference type="EMBL" id="TPG28595.1"/>
    </source>
</evidence>
<dbReference type="PANTHER" id="PTHR30537">
    <property type="entry name" value="HTH-TYPE TRANSCRIPTIONAL REGULATOR"/>
    <property type="match status" value="1"/>
</dbReference>
<evidence type="ECO:0000256" key="2">
    <source>
        <dbReference type="ARBA" id="ARBA00023015"/>
    </source>
</evidence>
<dbReference type="GO" id="GO:0006351">
    <property type="term" value="P:DNA-templated transcription"/>
    <property type="evidence" value="ECO:0007669"/>
    <property type="project" value="TreeGrafter"/>
</dbReference>
<dbReference type="GO" id="GO:0043565">
    <property type="term" value="F:sequence-specific DNA binding"/>
    <property type="evidence" value="ECO:0007669"/>
    <property type="project" value="TreeGrafter"/>
</dbReference>
<evidence type="ECO:0000259" key="5">
    <source>
        <dbReference type="PROSITE" id="PS50931"/>
    </source>
</evidence>
<dbReference type="PROSITE" id="PS50931">
    <property type="entry name" value="HTH_LYSR"/>
    <property type="match status" value="1"/>
</dbReference>
<dbReference type="OrthoDB" id="9076738at2"/>
<sequence length="303" mass="33268">MTMELGALRTFIAVAEHASFTRAAEQLGMPKARVSTTIQQLEAELGTRLLHRTTRTVRLSPDGEQFRERALLLLADADDLQALFHQAPGALRGRLRVDMPIGLARMVVIPQLPAFMAAHPQLDIELSTTDRRVDVVHEGFDCVLRVGQLQDSELVARRLGVQRQINVASPAYLAAHGTPHSLCDLARHRIVRYAPGLGGGLAVWEYTADDGLATLPMASVVTVTSTDAYREACLAGLGIIQAPAYWLRPYIDAGALVEVMQAFGAPPMPVSLIYPNRRHVPKRVQAFMDWIDAVLQPYLQAPD</sequence>
<dbReference type="InterPro" id="IPR058163">
    <property type="entry name" value="LysR-type_TF_proteobact-type"/>
</dbReference>
<dbReference type="Pfam" id="PF03466">
    <property type="entry name" value="LysR_substrate"/>
    <property type="match status" value="1"/>
</dbReference>
<dbReference type="FunFam" id="1.10.10.10:FF:000001">
    <property type="entry name" value="LysR family transcriptional regulator"/>
    <property type="match status" value="1"/>
</dbReference>
<dbReference type="EMBL" id="RCZI01000002">
    <property type="protein sequence ID" value="TPG28595.1"/>
    <property type="molecule type" value="Genomic_DNA"/>
</dbReference>
<dbReference type="FunFam" id="3.40.190.290:FF:000001">
    <property type="entry name" value="Transcriptional regulator, LysR family"/>
    <property type="match status" value="1"/>
</dbReference>
<evidence type="ECO:0000313" key="7">
    <source>
        <dbReference type="Proteomes" id="UP000319212"/>
    </source>
</evidence>
<comment type="caution">
    <text evidence="6">The sequence shown here is derived from an EMBL/GenBank/DDBJ whole genome shotgun (WGS) entry which is preliminary data.</text>
</comment>
<evidence type="ECO:0000256" key="4">
    <source>
        <dbReference type="ARBA" id="ARBA00023163"/>
    </source>
</evidence>
<protein>
    <submittedName>
        <fullName evidence="6">LysR family transcriptional regulator</fullName>
    </submittedName>
</protein>
<dbReference type="GO" id="GO:0003700">
    <property type="term" value="F:DNA-binding transcription factor activity"/>
    <property type="evidence" value="ECO:0007669"/>
    <property type="project" value="InterPro"/>
</dbReference>
<comment type="similarity">
    <text evidence="1">Belongs to the LysR transcriptional regulatory family.</text>
</comment>
<dbReference type="PANTHER" id="PTHR30537:SF72">
    <property type="entry name" value="LYSR FAMILY TRANSCRIPTIONAL REGULATOR"/>
    <property type="match status" value="1"/>
</dbReference>
<name>A0A502DSZ0_9BURK</name>
<dbReference type="Proteomes" id="UP000319212">
    <property type="component" value="Unassembled WGS sequence"/>
</dbReference>
<gene>
    <name evidence="6" type="ORF">EAH82_07265</name>
</gene>
<dbReference type="AlphaFoldDB" id="A0A502DSZ0"/>
<keyword evidence="4" id="KW-0804">Transcription</keyword>
<evidence type="ECO:0000256" key="3">
    <source>
        <dbReference type="ARBA" id="ARBA00023125"/>
    </source>
</evidence>
<feature type="domain" description="HTH lysR-type" evidence="5">
    <location>
        <begin position="3"/>
        <end position="60"/>
    </location>
</feature>
<evidence type="ECO:0000256" key="1">
    <source>
        <dbReference type="ARBA" id="ARBA00009437"/>
    </source>
</evidence>
<keyword evidence="3" id="KW-0238">DNA-binding</keyword>
<dbReference type="InterPro" id="IPR000847">
    <property type="entry name" value="LysR_HTH_N"/>
</dbReference>
<keyword evidence="2" id="KW-0805">Transcription regulation</keyword>